<gene>
    <name evidence="6" type="ORF">ENW48_10995</name>
</gene>
<reference evidence="6" key="1">
    <citation type="journal article" date="2020" name="mSystems">
        <title>Genome- and Community-Level Interaction Insights into Carbon Utilization and Element Cycling Functions of Hydrothermarchaeota in Hydrothermal Sediment.</title>
        <authorList>
            <person name="Zhou Z."/>
            <person name="Liu Y."/>
            <person name="Xu W."/>
            <person name="Pan J."/>
            <person name="Luo Z.H."/>
            <person name="Li M."/>
        </authorList>
    </citation>
    <scope>NUCLEOTIDE SEQUENCE [LARGE SCALE GENOMIC DNA]</scope>
    <source>
        <strain evidence="6">SpSt-853</strain>
    </source>
</reference>
<feature type="domain" description="Zinc finger DksA/TraR C4-type" evidence="4">
    <location>
        <begin position="185"/>
        <end position="221"/>
    </location>
</feature>
<dbReference type="Pfam" id="PF01258">
    <property type="entry name" value="zf-dskA_traR"/>
    <property type="match status" value="1"/>
</dbReference>
<keyword evidence="3" id="KW-0862">Zinc</keyword>
<dbReference type="InterPro" id="IPR000962">
    <property type="entry name" value="Znf_DskA_TraR"/>
</dbReference>
<keyword evidence="2" id="KW-0863">Zinc-finger</keyword>
<feature type="domain" description="Formylmethanofuran dehydrogenase subunit E" evidence="5">
    <location>
        <begin position="31"/>
        <end position="169"/>
    </location>
</feature>
<protein>
    <submittedName>
        <fullName evidence="6">Formylmethanofuran dehydrogenase</fullName>
    </submittedName>
</protein>
<evidence type="ECO:0000256" key="1">
    <source>
        <dbReference type="ARBA" id="ARBA00022723"/>
    </source>
</evidence>
<dbReference type="PANTHER" id="PTHR39418">
    <property type="entry name" value="DEHYDROGENASE-RELATED"/>
    <property type="match status" value="1"/>
</dbReference>
<comment type="caution">
    <text evidence="6">The sequence shown here is derived from an EMBL/GenBank/DDBJ whole genome shotgun (WGS) entry which is preliminary data.</text>
</comment>
<dbReference type="AlphaFoldDB" id="A0A7C5EQW7"/>
<dbReference type="Pfam" id="PF02663">
    <property type="entry name" value="FmdE"/>
    <property type="match status" value="1"/>
</dbReference>
<dbReference type="PANTHER" id="PTHR39418:SF1">
    <property type="entry name" value="DEHYDROGENASE"/>
    <property type="match status" value="1"/>
</dbReference>
<evidence type="ECO:0000259" key="4">
    <source>
        <dbReference type="Pfam" id="PF01258"/>
    </source>
</evidence>
<evidence type="ECO:0000256" key="2">
    <source>
        <dbReference type="ARBA" id="ARBA00022771"/>
    </source>
</evidence>
<proteinExistence type="predicted"/>
<accession>A0A7C5EQW7</accession>
<keyword evidence="1" id="KW-0479">Metal-binding</keyword>
<dbReference type="InterPro" id="IPR003814">
    <property type="entry name" value="FmdEsu_dom"/>
</dbReference>
<organism evidence="6">
    <name type="scientific">Desulfobacca acetoxidans</name>
    <dbReference type="NCBI Taxonomy" id="60893"/>
    <lineage>
        <taxon>Bacteria</taxon>
        <taxon>Pseudomonadati</taxon>
        <taxon>Thermodesulfobacteriota</taxon>
        <taxon>Desulfobaccia</taxon>
        <taxon>Desulfobaccales</taxon>
        <taxon>Desulfobaccaceae</taxon>
        <taxon>Desulfobacca</taxon>
    </lineage>
</organism>
<dbReference type="InterPro" id="IPR026328">
    <property type="entry name" value="FmdE"/>
</dbReference>
<evidence type="ECO:0000313" key="6">
    <source>
        <dbReference type="EMBL" id="HGZ12721.1"/>
    </source>
</evidence>
<dbReference type="EMBL" id="DTKJ01000074">
    <property type="protein sequence ID" value="HGZ12721.1"/>
    <property type="molecule type" value="Genomic_DNA"/>
</dbReference>
<evidence type="ECO:0000256" key="3">
    <source>
        <dbReference type="ARBA" id="ARBA00022833"/>
    </source>
</evidence>
<evidence type="ECO:0000259" key="5">
    <source>
        <dbReference type="Pfam" id="PF02663"/>
    </source>
</evidence>
<sequence>MHDFASARDSIEAMIKSGDLEGLLRQAEALHGHLCPMVALGVKAGQYAMHRLGQHHRGMEDVMAIVETNNCFTDGIQVVTGCTFGNNALVFRDLGKTAVTVAQRGSSSGLRLVVKPDYREQLFQRYPAAGPLFEKVVVQRNATPEEEHHLHHLWPAMAKRELERPLEEALVVQEVTVKLPPYARIFTTVVCSRCGEGVMEPRVRLVEGKPTCLACAGVEYYQLTGMGIGCVGGG</sequence>
<dbReference type="Gene3D" id="3.30.1330.130">
    <property type="match status" value="1"/>
</dbReference>
<dbReference type="PIRSF" id="PIRSF006578">
    <property type="entry name" value="FwdE"/>
    <property type="match status" value="1"/>
</dbReference>
<name>A0A7C5EQW7_9BACT</name>
<dbReference type="SUPFAM" id="SSF143555">
    <property type="entry name" value="FwdE-like"/>
    <property type="match status" value="1"/>
</dbReference>
<dbReference type="GO" id="GO:0008270">
    <property type="term" value="F:zinc ion binding"/>
    <property type="evidence" value="ECO:0007669"/>
    <property type="project" value="UniProtKB-KW"/>
</dbReference>
<dbReference type="InterPro" id="IPR053194">
    <property type="entry name" value="tRNA_methyltr_O"/>
</dbReference>